<name>A0A5B9QMN2_9BACT</name>
<dbReference type="REBASE" id="372778">
    <property type="entry name" value="M.RulUC8DndAP"/>
</dbReference>
<dbReference type="Proteomes" id="UP000325286">
    <property type="component" value="Chromosome"/>
</dbReference>
<evidence type="ECO:0000256" key="2">
    <source>
        <dbReference type="ARBA" id="ARBA00003120"/>
    </source>
</evidence>
<sequence length="380" mass="41202">MPPVYLDYNATTPLDPRVFEVMKEWYLGPPANAGSRTHVYGQRAKEAVEKARAQVASVIDAKPEEIVFTSGATESNNIAILGLAAYGERTDRKHIISTAIEHKAVLEPLEHLASRGFDVELAPVTSGGYVDPDEIRKRLRKDTLLVSVMHANNETGILQPVVKIGELVSESDAYFHVDAAQSFGKEIHELREVEADLISVSSHKIFGPQGTGALCVKRDRKARIPISPLLFGGGQERGLRPGTLPVPIIVGFGEASRIATIEGIKRAESSLAVRSELLAKLKSIDHTFNGDQARCQRHIVNLRFPGVDGEALMMAIRGSMALSNGSACTSDRYAPSHVLIAMGLSDDEANESVRLSWGPELSAIDADLLIRAAQKMAINL</sequence>
<feature type="domain" description="Aminotransferase class V" evidence="11">
    <location>
        <begin position="4"/>
        <end position="362"/>
    </location>
</feature>
<evidence type="ECO:0000256" key="10">
    <source>
        <dbReference type="ARBA" id="ARBA00050776"/>
    </source>
</evidence>
<keyword evidence="8" id="KW-0408">Iron</keyword>
<comment type="catalytic activity">
    <reaction evidence="10">
        <text>(sulfur carrier)-H + L-cysteine = (sulfur carrier)-SH + L-alanine</text>
        <dbReference type="Rhea" id="RHEA:43892"/>
        <dbReference type="Rhea" id="RHEA-COMP:14737"/>
        <dbReference type="Rhea" id="RHEA-COMP:14739"/>
        <dbReference type="ChEBI" id="CHEBI:29917"/>
        <dbReference type="ChEBI" id="CHEBI:35235"/>
        <dbReference type="ChEBI" id="CHEBI:57972"/>
        <dbReference type="ChEBI" id="CHEBI:64428"/>
        <dbReference type="EC" id="2.8.1.7"/>
    </reaction>
</comment>
<dbReference type="InterPro" id="IPR016454">
    <property type="entry name" value="Cysteine_dSase"/>
</dbReference>
<evidence type="ECO:0000313" key="13">
    <source>
        <dbReference type="Proteomes" id="UP000325286"/>
    </source>
</evidence>
<dbReference type="Gene3D" id="3.40.640.10">
    <property type="entry name" value="Type I PLP-dependent aspartate aminotransferase-like (Major domain)"/>
    <property type="match status" value="1"/>
</dbReference>
<dbReference type="SUPFAM" id="SSF53383">
    <property type="entry name" value="PLP-dependent transferases"/>
    <property type="match status" value="1"/>
</dbReference>
<dbReference type="PANTHER" id="PTHR11601">
    <property type="entry name" value="CYSTEINE DESULFURYLASE FAMILY MEMBER"/>
    <property type="match status" value="1"/>
</dbReference>
<keyword evidence="7" id="KW-0663">Pyridoxal phosphate</keyword>
<dbReference type="Pfam" id="PF00266">
    <property type="entry name" value="Aminotran_5"/>
    <property type="match status" value="1"/>
</dbReference>
<keyword evidence="13" id="KW-1185">Reference proteome</keyword>
<dbReference type="NCBIfam" id="TIGR03235">
    <property type="entry name" value="DNA_S_dndA"/>
    <property type="match status" value="1"/>
</dbReference>
<dbReference type="GO" id="GO:0031071">
    <property type="term" value="F:cysteine desulfurase activity"/>
    <property type="evidence" value="ECO:0007669"/>
    <property type="project" value="UniProtKB-EC"/>
</dbReference>
<comment type="cofactor">
    <cofactor evidence="1">
        <name>pyridoxal 5'-phosphate</name>
        <dbReference type="ChEBI" id="CHEBI:597326"/>
    </cofactor>
</comment>
<evidence type="ECO:0000256" key="6">
    <source>
        <dbReference type="ARBA" id="ARBA00022723"/>
    </source>
</evidence>
<evidence type="ECO:0000256" key="9">
    <source>
        <dbReference type="ARBA" id="ARBA00023014"/>
    </source>
</evidence>
<proteinExistence type="inferred from homology"/>
<protein>
    <recommendedName>
        <fullName evidence="4">cysteine desulfurase</fullName>
        <ecNumber evidence="4">2.8.1.7</ecNumber>
    </recommendedName>
</protein>
<dbReference type="RefSeq" id="WP_084427399.1">
    <property type="nucleotide sequence ID" value="NZ_CP042914.1"/>
</dbReference>
<evidence type="ECO:0000256" key="3">
    <source>
        <dbReference type="ARBA" id="ARBA00006490"/>
    </source>
</evidence>
<dbReference type="GO" id="GO:0051536">
    <property type="term" value="F:iron-sulfur cluster binding"/>
    <property type="evidence" value="ECO:0007669"/>
    <property type="project" value="UniProtKB-KW"/>
</dbReference>
<dbReference type="EC" id="2.8.1.7" evidence="4"/>
<evidence type="ECO:0000313" key="12">
    <source>
        <dbReference type="EMBL" id="QEG39339.1"/>
    </source>
</evidence>
<dbReference type="InterPro" id="IPR017644">
    <property type="entry name" value="Cysteine_desulfurase_DndA"/>
</dbReference>
<keyword evidence="9" id="KW-0411">Iron-sulfur</keyword>
<dbReference type="PANTHER" id="PTHR11601:SF34">
    <property type="entry name" value="CYSTEINE DESULFURASE"/>
    <property type="match status" value="1"/>
</dbReference>
<evidence type="ECO:0000256" key="4">
    <source>
        <dbReference type="ARBA" id="ARBA00012239"/>
    </source>
</evidence>
<evidence type="ECO:0000259" key="11">
    <source>
        <dbReference type="Pfam" id="PF00266"/>
    </source>
</evidence>
<dbReference type="InterPro" id="IPR015424">
    <property type="entry name" value="PyrdxlP-dep_Trfase"/>
</dbReference>
<comment type="similarity">
    <text evidence="3">Belongs to the class-V pyridoxal-phosphate-dependent aminotransferase family. NifS/IscS subfamily.</text>
</comment>
<dbReference type="AlphaFoldDB" id="A0A5B9QMN2"/>
<dbReference type="PIRSF" id="PIRSF005572">
    <property type="entry name" value="NifS"/>
    <property type="match status" value="1"/>
</dbReference>
<keyword evidence="6" id="KW-0479">Metal-binding</keyword>
<evidence type="ECO:0000256" key="5">
    <source>
        <dbReference type="ARBA" id="ARBA00022679"/>
    </source>
</evidence>
<dbReference type="KEGG" id="rul:UC8_13040"/>
<organism evidence="12 13">
    <name type="scientific">Roseimaritima ulvae</name>
    <dbReference type="NCBI Taxonomy" id="980254"/>
    <lineage>
        <taxon>Bacteria</taxon>
        <taxon>Pseudomonadati</taxon>
        <taxon>Planctomycetota</taxon>
        <taxon>Planctomycetia</taxon>
        <taxon>Pirellulales</taxon>
        <taxon>Pirellulaceae</taxon>
        <taxon>Roseimaritima</taxon>
    </lineage>
</organism>
<dbReference type="InterPro" id="IPR015422">
    <property type="entry name" value="PyrdxlP-dep_Trfase_small"/>
</dbReference>
<keyword evidence="5 12" id="KW-0808">Transferase</keyword>
<dbReference type="InterPro" id="IPR015421">
    <property type="entry name" value="PyrdxlP-dep_Trfase_major"/>
</dbReference>
<evidence type="ECO:0000256" key="8">
    <source>
        <dbReference type="ARBA" id="ARBA00023004"/>
    </source>
</evidence>
<dbReference type="GO" id="GO:0046872">
    <property type="term" value="F:metal ion binding"/>
    <property type="evidence" value="ECO:0007669"/>
    <property type="project" value="UniProtKB-KW"/>
</dbReference>
<dbReference type="EMBL" id="CP042914">
    <property type="protein sequence ID" value="QEG39339.1"/>
    <property type="molecule type" value="Genomic_DNA"/>
</dbReference>
<reference evidence="12 13" key="1">
    <citation type="submission" date="2019-08" db="EMBL/GenBank/DDBJ databases">
        <title>Deep-cultivation of Planctomycetes and their phenomic and genomic characterization uncovers novel biology.</title>
        <authorList>
            <person name="Wiegand S."/>
            <person name="Jogler M."/>
            <person name="Boedeker C."/>
            <person name="Pinto D."/>
            <person name="Vollmers J."/>
            <person name="Rivas-Marin E."/>
            <person name="Kohn T."/>
            <person name="Peeters S.H."/>
            <person name="Heuer A."/>
            <person name="Rast P."/>
            <person name="Oberbeckmann S."/>
            <person name="Bunk B."/>
            <person name="Jeske O."/>
            <person name="Meyerdierks A."/>
            <person name="Storesund J.E."/>
            <person name="Kallscheuer N."/>
            <person name="Luecker S."/>
            <person name="Lage O.M."/>
            <person name="Pohl T."/>
            <person name="Merkel B.J."/>
            <person name="Hornburger P."/>
            <person name="Mueller R.-W."/>
            <person name="Bruemmer F."/>
            <person name="Labrenz M."/>
            <person name="Spormann A.M."/>
            <person name="Op den Camp H."/>
            <person name="Overmann J."/>
            <person name="Amann R."/>
            <person name="Jetten M.S.M."/>
            <person name="Mascher T."/>
            <person name="Medema M.H."/>
            <person name="Devos D.P."/>
            <person name="Kaster A.-K."/>
            <person name="Ovreas L."/>
            <person name="Rohde M."/>
            <person name="Galperin M.Y."/>
            <person name="Jogler C."/>
        </authorList>
    </citation>
    <scope>NUCLEOTIDE SEQUENCE [LARGE SCALE GENOMIC DNA]</scope>
    <source>
        <strain evidence="12 13">UC8</strain>
    </source>
</reference>
<dbReference type="InterPro" id="IPR000192">
    <property type="entry name" value="Aminotrans_V_dom"/>
</dbReference>
<dbReference type="FunFam" id="3.40.640.10:FF:000084">
    <property type="entry name" value="IscS-like cysteine desulfurase"/>
    <property type="match status" value="1"/>
</dbReference>
<dbReference type="Gene3D" id="3.90.1150.10">
    <property type="entry name" value="Aspartate Aminotransferase, domain 1"/>
    <property type="match status" value="1"/>
</dbReference>
<comment type="function">
    <text evidence="2">Catalyzes the removal of elemental sulfur atoms from cysteine to produce alanine. Seems to participate in the biosynthesis of the nitrogenase metalloclusters by providing the inorganic sulfur required for the Fe-S core formation.</text>
</comment>
<dbReference type="OrthoDB" id="9808002at2"/>
<evidence type="ECO:0000256" key="1">
    <source>
        <dbReference type="ARBA" id="ARBA00001933"/>
    </source>
</evidence>
<accession>A0A5B9QMN2</accession>
<evidence type="ECO:0000256" key="7">
    <source>
        <dbReference type="ARBA" id="ARBA00022898"/>
    </source>
</evidence>
<gene>
    <name evidence="12" type="primary">iscS_1</name>
    <name evidence="12" type="ORF">UC8_13040</name>
</gene>